<evidence type="ECO:0000256" key="4">
    <source>
        <dbReference type="ARBA" id="ARBA00022801"/>
    </source>
</evidence>
<feature type="binding site" evidence="9">
    <location>
        <position position="116"/>
    </location>
    <ligand>
        <name>Zn(2+)</name>
        <dbReference type="ChEBI" id="CHEBI:29105"/>
        <note>catalytic</note>
    </ligand>
</feature>
<gene>
    <name evidence="11" type="primary">Lmln</name>
    <name evidence="11" type="ORF">CEXT_444761</name>
</gene>
<dbReference type="EC" id="3.4.24.-" evidence="10"/>
<keyword evidence="5 9" id="KW-0862">Zinc</keyword>
<dbReference type="GO" id="GO:0007155">
    <property type="term" value="P:cell adhesion"/>
    <property type="evidence" value="ECO:0007669"/>
    <property type="project" value="InterPro"/>
</dbReference>
<dbReference type="InterPro" id="IPR001577">
    <property type="entry name" value="Peptidase_M8"/>
</dbReference>
<keyword evidence="2 10" id="KW-0645">Protease</keyword>
<reference evidence="11 12" key="1">
    <citation type="submission" date="2021-06" db="EMBL/GenBank/DDBJ databases">
        <title>Caerostris extrusa draft genome.</title>
        <authorList>
            <person name="Kono N."/>
            <person name="Arakawa K."/>
        </authorList>
    </citation>
    <scope>NUCLEOTIDE SEQUENCE [LARGE SCALE GENOMIC DNA]</scope>
</reference>
<keyword evidence="12" id="KW-1185">Reference proteome</keyword>
<comment type="caution">
    <text evidence="11">The sequence shown here is derived from an EMBL/GenBank/DDBJ whole genome shotgun (WGS) entry which is preliminary data.</text>
</comment>
<evidence type="ECO:0000256" key="7">
    <source>
        <dbReference type="ARBA" id="ARBA00039717"/>
    </source>
</evidence>
<protein>
    <recommendedName>
        <fullName evidence="7 10">Leishmanolysin-like peptidase</fullName>
        <ecNumber evidence="10">3.4.24.-</ecNumber>
    </recommendedName>
</protein>
<organism evidence="11 12">
    <name type="scientific">Caerostris extrusa</name>
    <name type="common">Bark spider</name>
    <name type="synonym">Caerostris bankana</name>
    <dbReference type="NCBI Taxonomy" id="172846"/>
    <lineage>
        <taxon>Eukaryota</taxon>
        <taxon>Metazoa</taxon>
        <taxon>Ecdysozoa</taxon>
        <taxon>Arthropoda</taxon>
        <taxon>Chelicerata</taxon>
        <taxon>Arachnida</taxon>
        <taxon>Araneae</taxon>
        <taxon>Araneomorphae</taxon>
        <taxon>Entelegynae</taxon>
        <taxon>Araneoidea</taxon>
        <taxon>Araneidae</taxon>
        <taxon>Caerostris</taxon>
    </lineage>
</organism>
<dbReference type="Proteomes" id="UP001054945">
    <property type="component" value="Unassembled WGS sequence"/>
</dbReference>
<feature type="binding site" evidence="9">
    <location>
        <position position="112"/>
    </location>
    <ligand>
        <name>Zn(2+)</name>
        <dbReference type="ChEBI" id="CHEBI:29105"/>
        <note>catalytic</note>
    </ligand>
</feature>
<sequence length="135" mass="15767">MINLSSSWLVNLQYSSKHIPDRYLHKLEIFDFANPVPRQVLKAGQGVENANFFLFVISRTNSWCTENNVQAYSSFCRLDSRNRPVAGLLNMCPSYFSKKIYKASHYYSVIMHEVIHILGFSRQLYSKFKNLHINL</sequence>
<evidence type="ECO:0000313" key="11">
    <source>
        <dbReference type="EMBL" id="GIY58633.1"/>
    </source>
</evidence>
<feature type="active site" evidence="8">
    <location>
        <position position="113"/>
    </location>
</feature>
<evidence type="ECO:0000256" key="10">
    <source>
        <dbReference type="RuleBase" id="RU366077"/>
    </source>
</evidence>
<dbReference type="GO" id="GO:0016020">
    <property type="term" value="C:membrane"/>
    <property type="evidence" value="ECO:0007669"/>
    <property type="project" value="InterPro"/>
</dbReference>
<dbReference type="Pfam" id="PF01457">
    <property type="entry name" value="Peptidase_M8"/>
    <property type="match status" value="1"/>
</dbReference>
<evidence type="ECO:0000256" key="6">
    <source>
        <dbReference type="ARBA" id="ARBA00023049"/>
    </source>
</evidence>
<dbReference type="AlphaFoldDB" id="A0AAV4ULG6"/>
<dbReference type="GO" id="GO:0005737">
    <property type="term" value="C:cytoplasm"/>
    <property type="evidence" value="ECO:0007669"/>
    <property type="project" value="TreeGrafter"/>
</dbReference>
<dbReference type="PANTHER" id="PTHR10942">
    <property type="entry name" value="LEISHMANOLYSIN-LIKE PEPTIDASE"/>
    <property type="match status" value="1"/>
</dbReference>
<proteinExistence type="inferred from homology"/>
<evidence type="ECO:0000313" key="12">
    <source>
        <dbReference type="Proteomes" id="UP001054945"/>
    </source>
</evidence>
<name>A0AAV4ULG6_CAEEX</name>
<dbReference type="PANTHER" id="PTHR10942:SF0">
    <property type="entry name" value="LEISHMANOLYSIN-LIKE PEPTIDASE"/>
    <property type="match status" value="1"/>
</dbReference>
<dbReference type="EMBL" id="BPLR01013083">
    <property type="protein sequence ID" value="GIY58633.1"/>
    <property type="molecule type" value="Genomic_DNA"/>
</dbReference>
<evidence type="ECO:0000256" key="9">
    <source>
        <dbReference type="PIRSR" id="PIRSR601577-2"/>
    </source>
</evidence>
<evidence type="ECO:0000256" key="1">
    <source>
        <dbReference type="ARBA" id="ARBA00005860"/>
    </source>
</evidence>
<keyword evidence="4 10" id="KW-0378">Hydrolase</keyword>
<dbReference type="GO" id="GO:0006508">
    <property type="term" value="P:proteolysis"/>
    <property type="evidence" value="ECO:0007669"/>
    <property type="project" value="UniProtKB-KW"/>
</dbReference>
<dbReference type="GO" id="GO:0004222">
    <property type="term" value="F:metalloendopeptidase activity"/>
    <property type="evidence" value="ECO:0007669"/>
    <property type="project" value="UniProtKB-UniRule"/>
</dbReference>
<evidence type="ECO:0000256" key="5">
    <source>
        <dbReference type="ARBA" id="ARBA00022833"/>
    </source>
</evidence>
<dbReference type="SUPFAM" id="SSF55486">
    <property type="entry name" value="Metalloproteases ('zincins'), catalytic domain"/>
    <property type="match status" value="1"/>
</dbReference>
<comment type="similarity">
    <text evidence="1 10">Belongs to the peptidase M8 family.</text>
</comment>
<accession>A0AAV4ULG6</accession>
<keyword evidence="3 9" id="KW-0479">Metal-binding</keyword>
<evidence type="ECO:0000256" key="8">
    <source>
        <dbReference type="PIRSR" id="PIRSR601577-1"/>
    </source>
</evidence>
<evidence type="ECO:0000256" key="3">
    <source>
        <dbReference type="ARBA" id="ARBA00022723"/>
    </source>
</evidence>
<keyword evidence="6 9" id="KW-0482">Metalloprotease</keyword>
<comment type="cofactor">
    <cofactor evidence="9 10">
        <name>Zn(2+)</name>
        <dbReference type="ChEBI" id="CHEBI:29105"/>
    </cofactor>
    <text evidence="9 10">Binds 1 zinc ion per subunit.</text>
</comment>
<evidence type="ECO:0000256" key="2">
    <source>
        <dbReference type="ARBA" id="ARBA00022670"/>
    </source>
</evidence>
<dbReference type="GO" id="GO:0046872">
    <property type="term" value="F:metal ion binding"/>
    <property type="evidence" value="ECO:0007669"/>
    <property type="project" value="UniProtKB-KW"/>
</dbReference>
<dbReference type="Gene3D" id="3.10.170.20">
    <property type="match status" value="1"/>
</dbReference>